<dbReference type="Gene3D" id="3.20.20.80">
    <property type="entry name" value="Glycosidases"/>
    <property type="match status" value="1"/>
</dbReference>
<dbReference type="Gene3D" id="3.10.50.10">
    <property type="match status" value="1"/>
</dbReference>
<dbReference type="SMART" id="SM00636">
    <property type="entry name" value="Glyco_18"/>
    <property type="match status" value="1"/>
</dbReference>
<reference evidence="7 8" key="1">
    <citation type="submission" date="2018-06" db="EMBL/GenBank/DDBJ databases">
        <title>Genomic Encyclopedia of Type Strains, Phase IV (KMG-IV): sequencing the most valuable type-strain genomes for metagenomic binning, comparative biology and taxonomic classification.</title>
        <authorList>
            <person name="Goeker M."/>
        </authorList>
    </citation>
    <scope>NUCLEOTIDE SEQUENCE [LARGE SCALE GENOMIC DNA]</scope>
    <source>
        <strain evidence="7 8">DSM 15140</strain>
    </source>
</reference>
<feature type="chain" id="PRO_5039532872" evidence="4">
    <location>
        <begin position="27"/>
        <end position="742"/>
    </location>
</feature>
<evidence type="ECO:0000313" key="8">
    <source>
        <dbReference type="Proteomes" id="UP000252254"/>
    </source>
</evidence>
<keyword evidence="2 3" id="KW-0326">Glycosidase</keyword>
<feature type="signal peptide" evidence="4">
    <location>
        <begin position="1"/>
        <end position="26"/>
    </location>
</feature>
<dbReference type="Gene3D" id="2.30.30.40">
    <property type="entry name" value="SH3 Domains"/>
    <property type="match status" value="1"/>
</dbReference>
<evidence type="ECO:0000259" key="5">
    <source>
        <dbReference type="PROSITE" id="PS51781"/>
    </source>
</evidence>
<dbReference type="Pfam" id="PF08239">
    <property type="entry name" value="SH3_3"/>
    <property type="match status" value="1"/>
</dbReference>
<dbReference type="RefSeq" id="WP_113870002.1">
    <property type="nucleotide sequence ID" value="NZ_BAABQN010000006.1"/>
</dbReference>
<dbReference type="AlphaFoldDB" id="A0A366DVC6"/>
<dbReference type="GO" id="GO:0004553">
    <property type="term" value="F:hydrolase activity, hydrolyzing O-glycosyl compounds"/>
    <property type="evidence" value="ECO:0007669"/>
    <property type="project" value="InterPro"/>
</dbReference>
<name>A0A366DVC6_9BACI</name>
<keyword evidence="1 3" id="KW-0378">Hydrolase</keyword>
<dbReference type="GO" id="GO:0005975">
    <property type="term" value="P:carbohydrate metabolic process"/>
    <property type="evidence" value="ECO:0007669"/>
    <property type="project" value="InterPro"/>
</dbReference>
<dbReference type="InterPro" id="IPR017853">
    <property type="entry name" value="GH"/>
</dbReference>
<dbReference type="PANTHER" id="PTHR30032">
    <property type="entry name" value="N-ACETYLMURAMOYL-L-ALANINE AMIDASE-RELATED"/>
    <property type="match status" value="1"/>
</dbReference>
<dbReference type="Pfam" id="PF04122">
    <property type="entry name" value="CW_binding_2"/>
    <property type="match status" value="3"/>
</dbReference>
<keyword evidence="4" id="KW-0732">Signal</keyword>
<dbReference type="InterPro" id="IPR007253">
    <property type="entry name" value="Cell_wall-bd_2"/>
</dbReference>
<comment type="caution">
    <text evidence="7">The sequence shown here is derived from an EMBL/GenBank/DDBJ whole genome shotgun (WGS) entry which is preliminary data.</text>
</comment>
<dbReference type="Pfam" id="PF00704">
    <property type="entry name" value="Glyco_hydro_18"/>
    <property type="match status" value="1"/>
</dbReference>
<dbReference type="OrthoDB" id="9775889at2"/>
<dbReference type="SMART" id="SM00287">
    <property type="entry name" value="SH3b"/>
    <property type="match status" value="1"/>
</dbReference>
<dbReference type="InterPro" id="IPR003646">
    <property type="entry name" value="SH3-like_bac-type"/>
</dbReference>
<evidence type="ECO:0000256" key="4">
    <source>
        <dbReference type="SAM" id="SignalP"/>
    </source>
</evidence>
<dbReference type="InterPro" id="IPR001223">
    <property type="entry name" value="Glyco_hydro18_cat"/>
</dbReference>
<dbReference type="PROSITE" id="PS51910">
    <property type="entry name" value="GH18_2"/>
    <property type="match status" value="1"/>
</dbReference>
<dbReference type="Gene3D" id="3.40.50.12090">
    <property type="match status" value="2"/>
</dbReference>
<evidence type="ECO:0000256" key="2">
    <source>
        <dbReference type="ARBA" id="ARBA00023295"/>
    </source>
</evidence>
<dbReference type="InterPro" id="IPR011583">
    <property type="entry name" value="Chitinase_II/V-like_cat"/>
</dbReference>
<dbReference type="PROSITE" id="PS01095">
    <property type="entry name" value="GH18_1"/>
    <property type="match status" value="1"/>
</dbReference>
<keyword evidence="8" id="KW-1185">Reference proteome</keyword>
<dbReference type="InterPro" id="IPR029070">
    <property type="entry name" value="Chitinase_insertion_sf"/>
</dbReference>
<dbReference type="InterPro" id="IPR001579">
    <property type="entry name" value="Glyco_hydro_18_chit_AS"/>
</dbReference>
<organism evidence="7 8">
    <name type="scientific">Paraliobacillus ryukyuensis</name>
    <dbReference type="NCBI Taxonomy" id="200904"/>
    <lineage>
        <taxon>Bacteria</taxon>
        <taxon>Bacillati</taxon>
        <taxon>Bacillota</taxon>
        <taxon>Bacilli</taxon>
        <taxon>Bacillales</taxon>
        <taxon>Bacillaceae</taxon>
        <taxon>Paraliobacillus</taxon>
    </lineage>
</organism>
<dbReference type="PROSITE" id="PS51781">
    <property type="entry name" value="SH3B"/>
    <property type="match status" value="1"/>
</dbReference>
<evidence type="ECO:0000313" key="7">
    <source>
        <dbReference type="EMBL" id="RBO93158.1"/>
    </source>
</evidence>
<protein>
    <submittedName>
        <fullName evidence="7">Spore germination protein YaaH</fullName>
    </submittedName>
</protein>
<dbReference type="InterPro" id="IPR051922">
    <property type="entry name" value="Bact_Sporulation_Assoc"/>
</dbReference>
<dbReference type="SUPFAM" id="SSF51445">
    <property type="entry name" value="(Trans)glycosidases"/>
    <property type="match status" value="1"/>
</dbReference>
<evidence type="ECO:0000256" key="1">
    <source>
        <dbReference type="ARBA" id="ARBA00022801"/>
    </source>
</evidence>
<accession>A0A366DVC6</accession>
<dbReference type="Proteomes" id="UP000252254">
    <property type="component" value="Unassembled WGS sequence"/>
</dbReference>
<feature type="domain" description="SH3b" evidence="5">
    <location>
        <begin position="373"/>
        <end position="441"/>
    </location>
</feature>
<evidence type="ECO:0000259" key="6">
    <source>
        <dbReference type="PROSITE" id="PS51910"/>
    </source>
</evidence>
<dbReference type="GO" id="GO:0008061">
    <property type="term" value="F:chitin binding"/>
    <property type="evidence" value="ECO:0007669"/>
    <property type="project" value="InterPro"/>
</dbReference>
<gene>
    <name evidence="7" type="ORF">DES48_11324</name>
</gene>
<evidence type="ECO:0000256" key="3">
    <source>
        <dbReference type="RuleBase" id="RU000489"/>
    </source>
</evidence>
<dbReference type="EMBL" id="QNRI01000013">
    <property type="protein sequence ID" value="RBO93158.1"/>
    <property type="molecule type" value="Genomic_DNA"/>
</dbReference>
<sequence>MMRRKLIFSFIFILLITMKCSSPTNSQSTFFNMSYIYFGSLNSYVDQVDKTKGSLDVVSPNYFDLTKEGALDITWRLQTSFISEMHNRGIKVVPFLANHWDSTAGINGLQHREQLAKDVAAAIQKYNLDGVNVDIEGVNHVYRDAHTDFIRLLRQYIPNDKEVSVAVAANPNGWSTGWHGFYDYHNLGRYADYLMIMAYDESWESPDSPIGPVSSLSFFERSVQYAINQDVPKSRIVAGLPFYGRMWKLDGSTNLEGKHITGLGLSSTRVAPLISKFNGEIHFDQNTQSPFATFTIPKGQNTFVGNTNLTEGEYIIWYENEPSIRAKLSIPLKYGIKGTGSWALYHETPDTWDYYTSALNGIDNKLDGKTYGTGTHGVTTTSVNIRSSATLSGTIIRTLKKDAVVKVTGEPIHVDNHNWYPIKLTDGKNGFVSGNYLRKFDLQELYGQNRYETSSFISNEGWKGNADTIVLGRGDVPADALAGSVLAKKLQAPLLLTKSTQLPENIDIEIDRLAPTKIYLLGGKAAISESVQDQLKNKGYSVSRISGDTRYGTAVSIANQVGVKDELILATGMDSPDALSVAPYAGISQIPILLSKPTQLPNELITFVEQNDIDKVTIIGGEAAIGKNVETMLKNLGVQTIQRVKGSDRYETSVEIAKYYKDALNFSDIFFASGNSYVDALPGSPLAATSRSPILLINDNTLPPSVVDFMINESEASPKINILGGYRILPETIRTTLFQTLK</sequence>
<feature type="domain" description="GH18" evidence="6">
    <location>
        <begin position="32"/>
        <end position="365"/>
    </location>
</feature>
<proteinExistence type="predicted"/>
<dbReference type="PANTHER" id="PTHR30032:SF8">
    <property type="entry name" value="GERMINATION-SPECIFIC N-ACETYLMURAMOYL-L-ALANINE AMIDASE"/>
    <property type="match status" value="1"/>
</dbReference>